<dbReference type="Proteomes" id="UP000609323">
    <property type="component" value="Unassembled WGS sequence"/>
</dbReference>
<reference evidence="2" key="1">
    <citation type="journal article" date="2019" name="Int. J. Syst. Evol. Microbiol.">
        <title>The Global Catalogue of Microorganisms (GCM) 10K type strain sequencing project: providing services to taxonomists for standard genome sequencing and annotation.</title>
        <authorList>
            <consortium name="The Broad Institute Genomics Platform"/>
            <consortium name="The Broad Institute Genome Sequencing Center for Infectious Disease"/>
            <person name="Wu L."/>
            <person name="Ma J."/>
        </authorList>
    </citation>
    <scope>NUCLEOTIDE SEQUENCE [LARGE SCALE GENOMIC DNA]</scope>
    <source>
        <strain evidence="2">CGMCC 1.15044</strain>
    </source>
</reference>
<dbReference type="InterPro" id="IPR036412">
    <property type="entry name" value="HAD-like_sf"/>
</dbReference>
<dbReference type="PROSITE" id="PS01228">
    <property type="entry name" value="COF_1"/>
    <property type="match status" value="1"/>
</dbReference>
<dbReference type="PANTHER" id="PTHR10000:SF55">
    <property type="entry name" value="5-AMINO-6-(5-PHOSPHO-D-RIBITYLAMINO)URACIL PHOSPHATASE YCSE"/>
    <property type="match status" value="1"/>
</dbReference>
<accession>A0ABQ1G2R4</accession>
<name>A0ABQ1G2R4_9BACL</name>
<keyword evidence="2" id="KW-1185">Reference proteome</keyword>
<dbReference type="SUPFAM" id="SSF56784">
    <property type="entry name" value="HAD-like"/>
    <property type="match status" value="1"/>
</dbReference>
<dbReference type="SFLD" id="SFLDG01140">
    <property type="entry name" value="C2.B:_Phosphomannomutase_and_P"/>
    <property type="match status" value="1"/>
</dbReference>
<dbReference type="PANTHER" id="PTHR10000">
    <property type="entry name" value="PHOSPHOSERINE PHOSPHATASE"/>
    <property type="match status" value="1"/>
</dbReference>
<dbReference type="RefSeq" id="WP_094094070.1">
    <property type="nucleotide sequence ID" value="NZ_BMHF01000006.1"/>
</dbReference>
<dbReference type="Gene3D" id="3.40.50.1000">
    <property type="entry name" value="HAD superfamily/HAD-like"/>
    <property type="match status" value="1"/>
</dbReference>
<proteinExistence type="predicted"/>
<dbReference type="InterPro" id="IPR023214">
    <property type="entry name" value="HAD_sf"/>
</dbReference>
<dbReference type="CDD" id="cd07516">
    <property type="entry name" value="HAD_Pase"/>
    <property type="match status" value="1"/>
</dbReference>
<dbReference type="InterPro" id="IPR000150">
    <property type="entry name" value="Cof"/>
</dbReference>
<evidence type="ECO:0000313" key="1">
    <source>
        <dbReference type="EMBL" id="GGA35217.1"/>
    </source>
</evidence>
<dbReference type="NCBIfam" id="TIGR01484">
    <property type="entry name" value="HAD-SF-IIB"/>
    <property type="match status" value="1"/>
</dbReference>
<dbReference type="InterPro" id="IPR006379">
    <property type="entry name" value="HAD-SF_hydro_IIB"/>
</dbReference>
<sequence length="248" mass="27800">MKYRLLALDMDGTLLTDNHQISPETTKWIHKALDAGVHVCLSTGRSYSEAAPFGEELGLDTPMITVNGSEIWRNPKELYHRELLGPELVEKMYQLSRTFNIWFWAYSVEGLFNEENWYEGVVEEKEWLKFGYNVHDEQLRHKVLMELQNIGGLEITNSAPWNFEVNPQGISKASGIRTVCELIGVEMSETIAVGDSLNDLAAIQAAAVGVAMGNAQLAVKENADYVTSSNNDDGIAEVIRKFIFAEEV</sequence>
<organism evidence="1 2">
    <name type="scientific">Paenibacillus physcomitrellae</name>
    <dbReference type="NCBI Taxonomy" id="1619311"/>
    <lineage>
        <taxon>Bacteria</taxon>
        <taxon>Bacillati</taxon>
        <taxon>Bacillota</taxon>
        <taxon>Bacilli</taxon>
        <taxon>Bacillales</taxon>
        <taxon>Paenibacillaceae</taxon>
        <taxon>Paenibacillus</taxon>
    </lineage>
</organism>
<protein>
    <submittedName>
        <fullName evidence="1">5-amino-6-(5-phospho-D-ribitylamino)uracil phosphatase YcsE</fullName>
    </submittedName>
</protein>
<dbReference type="Gene3D" id="3.30.1240.10">
    <property type="match status" value="1"/>
</dbReference>
<dbReference type="EMBL" id="BMHF01000006">
    <property type="protein sequence ID" value="GGA35217.1"/>
    <property type="molecule type" value="Genomic_DNA"/>
</dbReference>
<dbReference type="Pfam" id="PF08282">
    <property type="entry name" value="Hydrolase_3"/>
    <property type="match status" value="2"/>
</dbReference>
<evidence type="ECO:0000313" key="2">
    <source>
        <dbReference type="Proteomes" id="UP000609323"/>
    </source>
</evidence>
<gene>
    <name evidence="1" type="primary">ycsE</name>
    <name evidence="1" type="ORF">GCM10010917_20530</name>
</gene>
<dbReference type="PROSITE" id="PS01229">
    <property type="entry name" value="COF_2"/>
    <property type="match status" value="1"/>
</dbReference>
<dbReference type="NCBIfam" id="TIGR00099">
    <property type="entry name" value="Cof-subfamily"/>
    <property type="match status" value="1"/>
</dbReference>
<comment type="caution">
    <text evidence="1">The sequence shown here is derived from an EMBL/GenBank/DDBJ whole genome shotgun (WGS) entry which is preliminary data.</text>
</comment>
<dbReference type="SFLD" id="SFLDS00003">
    <property type="entry name" value="Haloacid_Dehalogenase"/>
    <property type="match status" value="1"/>
</dbReference>